<dbReference type="GO" id="GO:0046677">
    <property type="term" value="P:response to antibiotic"/>
    <property type="evidence" value="ECO:0007669"/>
    <property type="project" value="InterPro"/>
</dbReference>
<dbReference type="Proteomes" id="UP000249340">
    <property type="component" value="Chromosome"/>
</dbReference>
<dbReference type="EMBL" id="CP031264">
    <property type="protein sequence ID" value="AXI76357.1"/>
    <property type="molecule type" value="Genomic_DNA"/>
</dbReference>
<gene>
    <name evidence="2" type="ORF">C7M71_001555</name>
</gene>
<dbReference type="PANTHER" id="PTHR35333:SF3">
    <property type="entry name" value="BETA-LACTAMASE-TYPE TRANSPEPTIDASE FOLD CONTAINING PROTEIN"/>
    <property type="match status" value="1"/>
</dbReference>
<accession>A0A345SRK2</accession>
<dbReference type="RefSeq" id="WP_111492042.1">
    <property type="nucleotide sequence ID" value="NZ_CP031264.1"/>
</dbReference>
<dbReference type="SUPFAM" id="SSF56601">
    <property type="entry name" value="beta-lactamase/transpeptidase-like"/>
    <property type="match status" value="1"/>
</dbReference>
<dbReference type="Gene3D" id="3.40.710.10">
    <property type="entry name" value="DD-peptidase/beta-lactamase superfamily"/>
    <property type="match status" value="1"/>
</dbReference>
<evidence type="ECO:0000259" key="1">
    <source>
        <dbReference type="Pfam" id="PF13354"/>
    </source>
</evidence>
<feature type="domain" description="Beta-lactamase class A catalytic" evidence="1">
    <location>
        <begin position="22"/>
        <end position="245"/>
    </location>
</feature>
<dbReference type="InterPro" id="IPR045155">
    <property type="entry name" value="Beta-lactam_cat"/>
</dbReference>
<dbReference type="AlphaFoldDB" id="A0A345SRK2"/>
<dbReference type="GO" id="GO:0008800">
    <property type="term" value="F:beta-lactamase activity"/>
    <property type="evidence" value="ECO:0007669"/>
    <property type="project" value="InterPro"/>
</dbReference>
<dbReference type="PANTHER" id="PTHR35333">
    <property type="entry name" value="BETA-LACTAMASE"/>
    <property type="match status" value="1"/>
</dbReference>
<dbReference type="Pfam" id="PF13354">
    <property type="entry name" value="Beta-lactamase2"/>
    <property type="match status" value="1"/>
</dbReference>
<evidence type="ECO:0000313" key="3">
    <source>
        <dbReference type="Proteomes" id="UP000249340"/>
    </source>
</evidence>
<evidence type="ECO:0000313" key="2">
    <source>
        <dbReference type="EMBL" id="AXI76357.1"/>
    </source>
</evidence>
<sequence>MSLDQVAAAARRSAALPLTLAVAAVDVDGGRTVGVDDTAVLPVASASKLLLLAEVSRRLDSGELRADQVVDIPDQDVAGGTGLLRRLGRRGWTVEDLAWLTASVSDNTATNALLRLVGRPATARLARQLGLDHLTLHDSVRDVRGPDVPPVFATGTARDLARLVALTVRGTMASPAASGRLLEWMRSNTDHGLVPALIGHDPYAPCFPDPLPGGLLVANKTGTDTGVRADAGVIIGARRVAYAVVAHWDVALGPSTERAAVHAIRDVGRTLAACAHRPAPG</sequence>
<organism evidence="2 3">
    <name type="scientific">Peterkaempfera bronchialis</name>
    <dbReference type="NCBI Taxonomy" id="2126346"/>
    <lineage>
        <taxon>Bacteria</taxon>
        <taxon>Bacillati</taxon>
        <taxon>Actinomycetota</taxon>
        <taxon>Actinomycetes</taxon>
        <taxon>Kitasatosporales</taxon>
        <taxon>Streptomycetaceae</taxon>
        <taxon>Peterkaempfera</taxon>
    </lineage>
</organism>
<reference evidence="3" key="1">
    <citation type="submission" date="2018-07" db="EMBL/GenBank/DDBJ databases">
        <title>Streptacidiphilus bronchialis DSM 106435 chromosome.</title>
        <authorList>
            <person name="Batra D."/>
            <person name="Gulvik C.A."/>
        </authorList>
    </citation>
    <scope>NUCLEOTIDE SEQUENCE [LARGE SCALE GENOMIC DNA]</scope>
    <source>
        <strain evidence="3">DSM 106435</strain>
    </source>
</reference>
<keyword evidence="2" id="KW-0378">Hydrolase</keyword>
<dbReference type="KEGG" id="stri:C7M71_001555"/>
<keyword evidence="3" id="KW-1185">Reference proteome</keyword>
<dbReference type="InterPro" id="IPR012338">
    <property type="entry name" value="Beta-lactam/transpept-like"/>
</dbReference>
<dbReference type="OrthoDB" id="3673924at2"/>
<dbReference type="InterPro" id="IPR000871">
    <property type="entry name" value="Beta-lactam_class-A"/>
</dbReference>
<proteinExistence type="predicted"/>
<name>A0A345SRK2_9ACTN</name>
<dbReference type="GO" id="GO:0030655">
    <property type="term" value="P:beta-lactam antibiotic catabolic process"/>
    <property type="evidence" value="ECO:0007669"/>
    <property type="project" value="InterPro"/>
</dbReference>
<protein>
    <submittedName>
        <fullName evidence="2">Serine hydrolase</fullName>
    </submittedName>
</protein>